<protein>
    <submittedName>
        <fullName evidence="2">Uncharacterized protein</fullName>
    </submittedName>
</protein>
<evidence type="ECO:0000256" key="1">
    <source>
        <dbReference type="SAM" id="SignalP"/>
    </source>
</evidence>
<name>A0A3L8PLH4_9ACTN</name>
<keyword evidence="3" id="KW-1185">Reference proteome</keyword>
<accession>A0A3L8PLH4</accession>
<sequence>MTALRHAVLVLVLSIVMTGCAQDPEPTPEPTVSYTPIADEQLYADITRLPGVQSVDLDYVDSVTAGRGYIGSIVIDDGADAAQILDHAIAILRQGQPDATMTIHALRGDERITPRTALDLTQTDLRELENRYGPQPGDGQPPEVAP</sequence>
<dbReference type="Proteomes" id="UP000282515">
    <property type="component" value="Unassembled WGS sequence"/>
</dbReference>
<feature type="chain" id="PRO_5018214921" evidence="1">
    <location>
        <begin position="22"/>
        <end position="146"/>
    </location>
</feature>
<dbReference type="RefSeq" id="WP_121793834.1">
    <property type="nucleotide sequence ID" value="NZ_RDBF01000004.1"/>
</dbReference>
<dbReference type="OrthoDB" id="5149166at2"/>
<evidence type="ECO:0000313" key="2">
    <source>
        <dbReference type="EMBL" id="RLV56175.1"/>
    </source>
</evidence>
<reference evidence="2 3" key="1">
    <citation type="submission" date="2018-10" db="EMBL/GenBank/DDBJ databases">
        <title>Aeromicrobium sp. 9W16Y-2 whole genome shotgun sequence.</title>
        <authorList>
            <person name="Li F."/>
        </authorList>
    </citation>
    <scope>NUCLEOTIDE SEQUENCE [LARGE SCALE GENOMIC DNA]</scope>
    <source>
        <strain evidence="2 3">9W16Y-2</strain>
    </source>
</reference>
<gene>
    <name evidence="2" type="ORF">D9V41_06970</name>
</gene>
<evidence type="ECO:0000313" key="3">
    <source>
        <dbReference type="Proteomes" id="UP000282515"/>
    </source>
</evidence>
<proteinExistence type="predicted"/>
<feature type="signal peptide" evidence="1">
    <location>
        <begin position="1"/>
        <end position="21"/>
    </location>
</feature>
<dbReference type="EMBL" id="RDBF01000004">
    <property type="protein sequence ID" value="RLV56175.1"/>
    <property type="molecule type" value="Genomic_DNA"/>
</dbReference>
<dbReference type="PROSITE" id="PS51257">
    <property type="entry name" value="PROKAR_LIPOPROTEIN"/>
    <property type="match status" value="1"/>
</dbReference>
<dbReference type="AlphaFoldDB" id="A0A3L8PLH4"/>
<keyword evidence="1" id="KW-0732">Signal</keyword>
<comment type="caution">
    <text evidence="2">The sequence shown here is derived from an EMBL/GenBank/DDBJ whole genome shotgun (WGS) entry which is preliminary data.</text>
</comment>
<organism evidence="2 3">
    <name type="scientific">Aeromicrobium phragmitis</name>
    <dbReference type="NCBI Taxonomy" id="2478914"/>
    <lineage>
        <taxon>Bacteria</taxon>
        <taxon>Bacillati</taxon>
        <taxon>Actinomycetota</taxon>
        <taxon>Actinomycetes</taxon>
        <taxon>Propionibacteriales</taxon>
        <taxon>Nocardioidaceae</taxon>
        <taxon>Aeromicrobium</taxon>
    </lineage>
</organism>